<dbReference type="Proteomes" id="UP000326354">
    <property type="component" value="Chromosome"/>
</dbReference>
<evidence type="ECO:0000313" key="1">
    <source>
        <dbReference type="EMBL" id="BBM84478.1"/>
    </source>
</evidence>
<dbReference type="EMBL" id="AP019860">
    <property type="protein sequence ID" value="BBM84478.1"/>
    <property type="molecule type" value="Genomic_DNA"/>
</dbReference>
<proteinExistence type="predicted"/>
<protein>
    <submittedName>
        <fullName evidence="1">Uncharacterized protein</fullName>
    </submittedName>
</protein>
<organism evidence="1 2">
    <name type="scientific">Uabimicrobium amorphum</name>
    <dbReference type="NCBI Taxonomy" id="2596890"/>
    <lineage>
        <taxon>Bacteria</taxon>
        <taxon>Pseudomonadati</taxon>
        <taxon>Planctomycetota</taxon>
        <taxon>Candidatus Uabimicrobiia</taxon>
        <taxon>Candidatus Uabimicrobiales</taxon>
        <taxon>Candidatus Uabimicrobiaceae</taxon>
        <taxon>Candidatus Uabimicrobium</taxon>
    </lineage>
</organism>
<sequence>MTSKILMLFVGIVSALIANKVTDKLYLEVCLISVCLVAIVFL</sequence>
<accession>A0A5S9IM82</accession>
<dbReference type="KEGG" id="uam:UABAM_02839"/>
<reference evidence="1 2" key="1">
    <citation type="submission" date="2019-08" db="EMBL/GenBank/DDBJ databases">
        <title>Complete genome sequence of Candidatus Uab amorphum.</title>
        <authorList>
            <person name="Shiratori T."/>
            <person name="Suzuki S."/>
            <person name="Kakizawa Y."/>
            <person name="Ishida K."/>
        </authorList>
    </citation>
    <scope>NUCLEOTIDE SEQUENCE [LARGE SCALE GENOMIC DNA]</scope>
    <source>
        <strain evidence="1 2">SRT547</strain>
    </source>
</reference>
<dbReference type="AlphaFoldDB" id="A0A5S9IM82"/>
<gene>
    <name evidence="1" type="ORF">UABAM_02839</name>
</gene>
<keyword evidence="2" id="KW-1185">Reference proteome</keyword>
<name>A0A5S9IM82_UABAM</name>
<evidence type="ECO:0000313" key="2">
    <source>
        <dbReference type="Proteomes" id="UP000326354"/>
    </source>
</evidence>